<dbReference type="SUPFAM" id="SSF50249">
    <property type="entry name" value="Nucleic acid-binding proteins"/>
    <property type="match status" value="5"/>
</dbReference>
<dbReference type="PANTHER" id="PTHR10724:SF7">
    <property type="entry name" value="SMALL RIBOSOMAL SUBUNIT PROTEIN BS1C"/>
    <property type="match status" value="1"/>
</dbReference>
<evidence type="ECO:0000256" key="7">
    <source>
        <dbReference type="ARBA" id="ARBA00035517"/>
    </source>
</evidence>
<dbReference type="GO" id="GO:0022627">
    <property type="term" value="C:cytosolic small ribosomal subunit"/>
    <property type="evidence" value="ECO:0007669"/>
    <property type="project" value="TreeGrafter"/>
</dbReference>
<dbReference type="FunFam" id="2.40.50.140:FF:000021">
    <property type="entry name" value="30S ribosomal protein S1"/>
    <property type="match status" value="1"/>
</dbReference>
<keyword evidence="2" id="KW-0677">Repeat</keyword>
<dbReference type="GO" id="GO:0003735">
    <property type="term" value="F:structural constituent of ribosome"/>
    <property type="evidence" value="ECO:0007669"/>
    <property type="project" value="TreeGrafter"/>
</dbReference>
<dbReference type="PANTHER" id="PTHR10724">
    <property type="entry name" value="30S RIBOSOMAL PROTEIN S1"/>
    <property type="match status" value="1"/>
</dbReference>
<comment type="caution">
    <text evidence="9">The sequence shown here is derived from an EMBL/GenBank/DDBJ whole genome shotgun (WGS) entry which is preliminary data.</text>
</comment>
<name>A0A0R2UF04_9GAMM</name>
<feature type="domain" description="S1 motif" evidence="8">
    <location>
        <begin position="105"/>
        <end position="171"/>
    </location>
</feature>
<dbReference type="Gene3D" id="2.40.50.140">
    <property type="entry name" value="Nucleic acid-binding proteins"/>
    <property type="match status" value="5"/>
</dbReference>
<dbReference type="InterPro" id="IPR050437">
    <property type="entry name" value="Ribos_protein_bS1-like"/>
</dbReference>
<keyword evidence="5" id="KW-0687">Ribonucleoprotein</keyword>
<feature type="domain" description="S1 motif" evidence="8">
    <location>
        <begin position="364"/>
        <end position="434"/>
    </location>
</feature>
<protein>
    <recommendedName>
        <fullName evidence="6">Small ribosomal subunit protein bS1</fullName>
    </recommendedName>
    <alternativeName>
        <fullName evidence="7">30S ribosomal protein S1</fullName>
    </alternativeName>
</protein>
<evidence type="ECO:0000256" key="1">
    <source>
        <dbReference type="ARBA" id="ARBA00006767"/>
    </source>
</evidence>
<sequence>MSESFAALLDESLSTLEMQPGSIVTGVVLDVDKDWVTVHVGLKSEGVISLDEFRNNDGTLEIQSGDEVQVALEAVEDGYGETRISREKARKIGTWKKLEEALETGEFVEGKVLMRVKGGFSVEVDVVKAFLPGSLVDIRPAKEAPELENTVQEFKVIKLDYKRNNVVLSRKAVLEKINSAEKVELLKNLDEGQTVKGIVKNLTDYGAFVDLGGLDGLLHITDISWSRVTNPAEVLSLGQEIDVKILSFDKEKLRVSLGLKQIQNDPWETIEGKYSVGGVYEATVSNLTDYGCFAELEQGVEGLIHLSELDWTNKNIHPSKVVNLEAKIKVMILEIDHEKRRISLGLKQTKPNPWTEFANRYGLGDSVEGSIKSVTDFGIFVGLEGDIDGLIHLSDITEDENPAEAMENYKKGDKLSCIIFGIDAERERISLKLSA</sequence>
<evidence type="ECO:0000256" key="2">
    <source>
        <dbReference type="ARBA" id="ARBA00022737"/>
    </source>
</evidence>
<dbReference type="Pfam" id="PF00575">
    <property type="entry name" value="S1"/>
    <property type="match status" value="5"/>
</dbReference>
<dbReference type="FunFam" id="2.40.50.140:FF:000011">
    <property type="entry name" value="30S ribosomal protein S1"/>
    <property type="match status" value="1"/>
</dbReference>
<dbReference type="CDD" id="cd05688">
    <property type="entry name" value="S1_RPS1_repeat_ec3"/>
    <property type="match status" value="1"/>
</dbReference>
<dbReference type="CDD" id="cd04465">
    <property type="entry name" value="S1_RPS1_repeat_ec2_hs2"/>
    <property type="match status" value="1"/>
</dbReference>
<evidence type="ECO:0000313" key="10">
    <source>
        <dbReference type="Proteomes" id="UP000051027"/>
    </source>
</evidence>
<evidence type="ECO:0000259" key="8">
    <source>
        <dbReference type="PROSITE" id="PS50126"/>
    </source>
</evidence>
<dbReference type="STRING" id="1655612.ABS10_06850"/>
<dbReference type="CDD" id="cd05687">
    <property type="entry name" value="S1_RPS1_repeat_ec1_hs1"/>
    <property type="match status" value="1"/>
</dbReference>
<organism evidence="9 10">
    <name type="scientific">SAR86 cluster bacterium BACL1 MAG-120820-bin45</name>
    <dbReference type="NCBI Taxonomy" id="1655612"/>
    <lineage>
        <taxon>Bacteria</taxon>
        <taxon>Pseudomonadati</taxon>
        <taxon>Pseudomonadota</taxon>
        <taxon>Gammaproteobacteria</taxon>
        <taxon>SAR86 cluster</taxon>
    </lineage>
</organism>
<evidence type="ECO:0000256" key="5">
    <source>
        <dbReference type="ARBA" id="ARBA00023274"/>
    </source>
</evidence>
<dbReference type="PRINTS" id="PR00681">
    <property type="entry name" value="RIBOSOMALS1"/>
</dbReference>
<dbReference type="GO" id="GO:0003729">
    <property type="term" value="F:mRNA binding"/>
    <property type="evidence" value="ECO:0007669"/>
    <property type="project" value="TreeGrafter"/>
</dbReference>
<dbReference type="PROSITE" id="PS50126">
    <property type="entry name" value="S1"/>
    <property type="match status" value="5"/>
</dbReference>
<dbReference type="InterPro" id="IPR035104">
    <property type="entry name" value="Ribosomal_protein_S1-like"/>
</dbReference>
<feature type="domain" description="S1 motif" evidence="8">
    <location>
        <begin position="21"/>
        <end position="87"/>
    </location>
</feature>
<dbReference type="InterPro" id="IPR003029">
    <property type="entry name" value="S1_domain"/>
</dbReference>
<dbReference type="Proteomes" id="UP000051027">
    <property type="component" value="Unassembled WGS sequence"/>
</dbReference>
<dbReference type="NCBIfam" id="NF004952">
    <property type="entry name" value="PRK06299.1-2"/>
    <property type="match status" value="1"/>
</dbReference>
<evidence type="ECO:0000256" key="4">
    <source>
        <dbReference type="ARBA" id="ARBA00022980"/>
    </source>
</evidence>
<proteinExistence type="inferred from homology"/>
<feature type="domain" description="S1 motif" evidence="8">
    <location>
        <begin position="277"/>
        <end position="347"/>
    </location>
</feature>
<evidence type="ECO:0000313" key="9">
    <source>
        <dbReference type="EMBL" id="KRO95808.1"/>
    </source>
</evidence>
<reference evidence="9 10" key="1">
    <citation type="submission" date="2015-10" db="EMBL/GenBank/DDBJ databases">
        <title>Metagenome-Assembled Genomes uncover a global brackish microbiome.</title>
        <authorList>
            <person name="Hugerth L.W."/>
            <person name="Larsson J."/>
            <person name="Alneberg J."/>
            <person name="Lindh M.V."/>
            <person name="Legrand C."/>
            <person name="Pinhassi J."/>
            <person name="Andersson A.F."/>
        </authorList>
    </citation>
    <scope>NUCLEOTIDE SEQUENCE [LARGE SCALE GENOMIC DNA]</scope>
    <source>
        <strain evidence="9">BACL1 MAG-120820-bin45</strain>
    </source>
</reference>
<evidence type="ECO:0000256" key="3">
    <source>
        <dbReference type="ARBA" id="ARBA00022884"/>
    </source>
</evidence>
<evidence type="ECO:0000256" key="6">
    <source>
        <dbReference type="ARBA" id="ARBA00035293"/>
    </source>
</evidence>
<dbReference type="EMBL" id="LICS01000016">
    <property type="protein sequence ID" value="KRO95808.1"/>
    <property type="molecule type" value="Genomic_DNA"/>
</dbReference>
<keyword evidence="3" id="KW-0694">RNA-binding</keyword>
<feature type="domain" description="S1 motif" evidence="8">
    <location>
        <begin position="192"/>
        <end position="260"/>
    </location>
</feature>
<keyword evidence="4 9" id="KW-0689">Ribosomal protein</keyword>
<dbReference type="FunFam" id="2.40.50.140:FF:000018">
    <property type="entry name" value="30S ribosomal protein S1"/>
    <property type="match status" value="1"/>
</dbReference>
<accession>A0A0R2UF04</accession>
<dbReference type="SMART" id="SM00316">
    <property type="entry name" value="S1"/>
    <property type="match status" value="5"/>
</dbReference>
<comment type="similarity">
    <text evidence="1">Belongs to the bacterial ribosomal protein bS1 family.</text>
</comment>
<dbReference type="InterPro" id="IPR012340">
    <property type="entry name" value="NA-bd_OB-fold"/>
</dbReference>
<dbReference type="AlphaFoldDB" id="A0A0R2UF04"/>
<gene>
    <name evidence="9" type="ORF">ABS10_06850</name>
</gene>
<dbReference type="GO" id="GO:0006412">
    <property type="term" value="P:translation"/>
    <property type="evidence" value="ECO:0007669"/>
    <property type="project" value="TreeGrafter"/>
</dbReference>